<dbReference type="InterPro" id="IPR009081">
    <property type="entry name" value="PP-bd_ACP"/>
</dbReference>
<comment type="caution">
    <text evidence="8">The sequence shown here is derived from an EMBL/GenBank/DDBJ whole genome shotgun (WGS) entry which is preliminary data.</text>
</comment>
<evidence type="ECO:0000313" key="9">
    <source>
        <dbReference type="Proteomes" id="UP000070620"/>
    </source>
</evidence>
<keyword evidence="2" id="KW-0597">Phosphoprotein</keyword>
<dbReference type="InterPro" id="IPR049551">
    <property type="entry name" value="PKS_DH_C"/>
</dbReference>
<dbReference type="InterPro" id="IPR014031">
    <property type="entry name" value="Ketoacyl_synth_C"/>
</dbReference>
<dbReference type="CDD" id="cd08953">
    <property type="entry name" value="KR_2_SDR_x"/>
    <property type="match status" value="1"/>
</dbReference>
<gene>
    <name evidence="8" type="ORF">AWW66_18420</name>
</gene>
<evidence type="ECO:0000256" key="3">
    <source>
        <dbReference type="ARBA" id="ARBA00022679"/>
    </source>
</evidence>
<dbReference type="GO" id="GO:0006633">
    <property type="term" value="P:fatty acid biosynthetic process"/>
    <property type="evidence" value="ECO:0007669"/>
    <property type="project" value="TreeGrafter"/>
</dbReference>
<dbReference type="InterPro" id="IPR036291">
    <property type="entry name" value="NAD(P)-bd_dom_sf"/>
</dbReference>
<dbReference type="Pfam" id="PF02801">
    <property type="entry name" value="Ketoacyl-synt_C"/>
    <property type="match status" value="1"/>
</dbReference>
<dbReference type="Pfam" id="PF14765">
    <property type="entry name" value="PS-DH"/>
    <property type="match status" value="1"/>
</dbReference>
<dbReference type="Pfam" id="PF21089">
    <property type="entry name" value="PKS_DH_N"/>
    <property type="match status" value="1"/>
</dbReference>
<dbReference type="Gene3D" id="3.40.47.10">
    <property type="match status" value="1"/>
</dbReference>
<dbReference type="Gene3D" id="3.10.129.110">
    <property type="entry name" value="Polyketide synthase dehydratase"/>
    <property type="match status" value="1"/>
</dbReference>
<dbReference type="Gene3D" id="1.10.1200.10">
    <property type="entry name" value="ACP-like"/>
    <property type="match status" value="1"/>
</dbReference>
<dbReference type="Gene3D" id="1.10.1240.100">
    <property type="match status" value="1"/>
</dbReference>
<accession>A0A136PQ38</accession>
<dbReference type="SMART" id="SM00826">
    <property type="entry name" value="PKS_DH"/>
    <property type="match status" value="1"/>
</dbReference>
<dbReference type="InterPro" id="IPR020807">
    <property type="entry name" value="PKS_DH"/>
</dbReference>
<dbReference type="SUPFAM" id="SSF51735">
    <property type="entry name" value="NAD(P)-binding Rossmann-fold domains"/>
    <property type="match status" value="2"/>
</dbReference>
<dbReference type="Gene3D" id="3.40.50.720">
    <property type="entry name" value="NAD(P)-binding Rossmann-like Domain"/>
    <property type="match status" value="1"/>
</dbReference>
<keyword evidence="1" id="KW-0596">Phosphopantetheine</keyword>
<dbReference type="SUPFAM" id="SSF53901">
    <property type="entry name" value="Thiolase-like"/>
    <property type="match status" value="1"/>
</dbReference>
<dbReference type="OrthoDB" id="9778690at2"/>
<evidence type="ECO:0000313" key="8">
    <source>
        <dbReference type="EMBL" id="KXK60533.1"/>
    </source>
</evidence>
<dbReference type="InterPro" id="IPR042104">
    <property type="entry name" value="PKS_dehydratase_sf"/>
</dbReference>
<dbReference type="SMART" id="SM00822">
    <property type="entry name" value="PKS_KR"/>
    <property type="match status" value="1"/>
</dbReference>
<dbReference type="InterPro" id="IPR049900">
    <property type="entry name" value="PKS_mFAS_DH"/>
</dbReference>
<dbReference type="GO" id="GO:0004312">
    <property type="term" value="F:fatty acid synthase activity"/>
    <property type="evidence" value="ECO:0007669"/>
    <property type="project" value="TreeGrafter"/>
</dbReference>
<dbReference type="InterPro" id="IPR020841">
    <property type="entry name" value="PKS_Beta-ketoAc_synthase_dom"/>
</dbReference>
<keyword evidence="3" id="KW-0808">Transferase</keyword>
<evidence type="ECO:0000256" key="1">
    <source>
        <dbReference type="ARBA" id="ARBA00022450"/>
    </source>
</evidence>
<reference evidence="8 9" key="1">
    <citation type="submission" date="2016-01" db="EMBL/GenBank/DDBJ databases">
        <title>Whole genome sequence and analysis of Micromonospora rosaria DSM 803, which can produce antibacterial substance rosamicin.</title>
        <authorList>
            <person name="Yang H."/>
            <person name="He X."/>
            <person name="Zhu D."/>
        </authorList>
    </citation>
    <scope>NUCLEOTIDE SEQUENCE [LARGE SCALE GENOMIC DNA]</scope>
    <source>
        <strain evidence="8 9">DSM 803</strain>
    </source>
</reference>
<dbReference type="SMART" id="SM00825">
    <property type="entry name" value="PKS_KS"/>
    <property type="match status" value="1"/>
</dbReference>
<dbReference type="Pfam" id="PF22621">
    <property type="entry name" value="CurL-like_PKS_C"/>
    <property type="match status" value="1"/>
</dbReference>
<feature type="domain" description="PKS/mFAS DH" evidence="7">
    <location>
        <begin position="661"/>
        <end position="942"/>
    </location>
</feature>
<protein>
    <submittedName>
        <fullName evidence="8">Short-chain dehydrogenase</fullName>
    </submittedName>
</protein>
<dbReference type="InterPro" id="IPR013968">
    <property type="entry name" value="PKS_KR"/>
</dbReference>
<dbReference type="InterPro" id="IPR016039">
    <property type="entry name" value="Thiolase-like"/>
</dbReference>
<dbReference type="InterPro" id="IPR014030">
    <property type="entry name" value="Ketoacyl_synth_N"/>
</dbReference>
<evidence type="ECO:0000259" key="6">
    <source>
        <dbReference type="PROSITE" id="PS52004"/>
    </source>
</evidence>
<dbReference type="Pfam" id="PF00550">
    <property type="entry name" value="PP-binding"/>
    <property type="match status" value="1"/>
</dbReference>
<dbReference type="InterPro" id="IPR036736">
    <property type="entry name" value="ACP-like_sf"/>
</dbReference>
<dbReference type="PROSITE" id="PS50075">
    <property type="entry name" value="CARRIER"/>
    <property type="match status" value="1"/>
</dbReference>
<dbReference type="InterPro" id="IPR050091">
    <property type="entry name" value="PKS_NRPS_Biosynth_Enz"/>
</dbReference>
<evidence type="ECO:0000259" key="5">
    <source>
        <dbReference type="PROSITE" id="PS50075"/>
    </source>
</evidence>
<dbReference type="PROSITE" id="PS52019">
    <property type="entry name" value="PKS_MFAS_DH"/>
    <property type="match status" value="1"/>
</dbReference>
<organism evidence="8 9">
    <name type="scientific">Micromonospora rosaria</name>
    <dbReference type="NCBI Taxonomy" id="47874"/>
    <lineage>
        <taxon>Bacteria</taxon>
        <taxon>Bacillati</taxon>
        <taxon>Actinomycetota</taxon>
        <taxon>Actinomycetes</taxon>
        <taxon>Micromonosporales</taxon>
        <taxon>Micromonosporaceae</taxon>
        <taxon>Micromonospora</taxon>
    </lineage>
</organism>
<dbReference type="PANTHER" id="PTHR43775">
    <property type="entry name" value="FATTY ACID SYNTHASE"/>
    <property type="match status" value="1"/>
</dbReference>
<name>A0A136PQ38_9ACTN</name>
<feature type="domain" description="Carrier" evidence="5">
    <location>
        <begin position="1406"/>
        <end position="1481"/>
    </location>
</feature>
<proteinExistence type="predicted"/>
<dbReference type="EMBL" id="LRQV01000068">
    <property type="protein sequence ID" value="KXK60533.1"/>
    <property type="molecule type" value="Genomic_DNA"/>
</dbReference>
<dbReference type="Proteomes" id="UP000070620">
    <property type="component" value="Unassembled WGS sequence"/>
</dbReference>
<feature type="active site" description="Proton donor; for dehydratase activity" evidence="4">
    <location>
        <position position="861"/>
    </location>
</feature>
<dbReference type="InterPro" id="IPR057326">
    <property type="entry name" value="KR_dom"/>
</dbReference>
<keyword evidence="9" id="KW-1185">Reference proteome</keyword>
<feature type="domain" description="Ketosynthase family 3 (KS3)" evidence="6">
    <location>
        <begin position="32"/>
        <end position="469"/>
    </location>
</feature>
<feature type="region of interest" description="N-terminal hotdog fold" evidence="4">
    <location>
        <begin position="661"/>
        <end position="784"/>
    </location>
</feature>
<dbReference type="SUPFAM" id="SSF47336">
    <property type="entry name" value="ACP-like"/>
    <property type="match status" value="1"/>
</dbReference>
<feature type="active site" description="Proton acceptor; for dehydratase activity" evidence="4">
    <location>
        <position position="693"/>
    </location>
</feature>
<dbReference type="RefSeq" id="WP_067367788.1">
    <property type="nucleotide sequence ID" value="NZ_JBIUBN010000036.1"/>
</dbReference>
<dbReference type="InterPro" id="IPR049552">
    <property type="entry name" value="PKS_DH_N"/>
</dbReference>
<dbReference type="Pfam" id="PF00109">
    <property type="entry name" value="ketoacyl-synt"/>
    <property type="match status" value="1"/>
</dbReference>
<dbReference type="CDD" id="cd00833">
    <property type="entry name" value="PKS"/>
    <property type="match status" value="1"/>
</dbReference>
<dbReference type="Pfam" id="PF08659">
    <property type="entry name" value="KR"/>
    <property type="match status" value="1"/>
</dbReference>
<evidence type="ECO:0000256" key="4">
    <source>
        <dbReference type="PROSITE-ProRule" id="PRU01363"/>
    </source>
</evidence>
<feature type="region of interest" description="C-terminal hotdog fold" evidence="4">
    <location>
        <begin position="799"/>
        <end position="942"/>
    </location>
</feature>
<sequence length="1529" mass="164341">MSSLLDLDDLDLTGPPDGADVLVTRSSPRRRAEPVAIIGMSGRVGEAENLDEFWSRLLRGEEGYRDLPEARRADVDAYLAARGVRLPIAAERYSGGTRLPSVSEFDYRFFSLSRQEAKAIDPNQRIFLETAWAALEDAGYLNKDIGGGKVGVYAGMSADFGEDYRAIIQAVDPGAPEIAVAGNIRSMIASRIAYLLDLRGPSLLVDTACSSGLVAAYTAYRAIQNGECSMAIVGAVKTDLLPVDADDESGIGVKDIQDTLAADRHTRTFDQKSDGTTAAEGCVVFVLKSLERARRDGDNIHAVIMGGAVNQDGASNGITAPNADAQADLITEALADAGVRAEQVSFIEAHGTATRLGDPVEVSGIERAFSRQTARKQFCGIGTVKTYIGHMDNASGLAGLAKLVLSLKHRVLPASLNFEEPNQNIAFAQTPVFVNDRTVAWSDDERETLFAGINSFGLSGTNCHLVLRSADPAPAGDRAGLGSPSCFLLPLSAPNAPALTRLAERYRDFLSRHEVDLADLAFTASVGRLHHGVRAAFVFESRAELDTLLAQFVAGGEGASANPDLARGSFRLVLERGDKREPHDLLHAEHDELNREAGAVVAATAGASDRAALRRLASLYARGAEVDWRRAAPEGGRRTSLPTYPFERTPCWIDPVKQGRRGLVDGADVVRSLHRDIVVCRLAPEKFWELAEHRIHGVSVLPGTGLVEMVVTSARRLGLADADVTLRNVLFAAPLAVADGEEKEVHVIFETSGDVGTVTIASRGADGAWVENARAELVRDVVAEPVAALDVEDLRRRLDRPLQEPEGSDRAKGLDVSDRWTATLGAGHADPEATELLYEFELPSRYRAELPNYVLHPSLFDTVINAPSNVYDQERLYLPFSYGVLTVRDSLPARVLAHFRKRPESVAGALYAFDVTVVDPTGRVLLTVDNYCIKSAVDLDVTGPGEYGYVQTYRRVALPASPRHGGGTVLLCGDLGTTFAGVRGHLEASGYDCVQVSSVADAVDDERLGGRREFAFGVLGCPPAGGDPLADGTHEPVDRAWGLLKLISERQFGFAGGLVVLTHNALAVTGDETALHPGQAGLLGMMRVAALEYKALGIRCVDSDEHTGPAVLVGEATSGDRPPFLLYRNGHPYEPQVKRQPIPLPDGDRAPLPGGDGVTVVSGGTGDLGTAVARHLIRRGVRKLVLLGSDRAAGTRPEWSEFERDLDVFEVVRLDLGDRRAVEGTVGDLRARHGRISGVLHLAGRPGVGFLYTKNLDEFMAVYRPKALGGVHLHEATLADRPDYFVAFSSIAGLLLNAGQSDYTAANLVLDSLAQYRDRERLPGLSIQWPAWRETGIAQRMDAADEDELFPPLDTAEAVDLLDALMTSGGHPPVLMPGRMRRATRQVPRDAGRSAVGRAVEVHGLDEVGDLERGVAQIWAEALDLDVLDAHEDFGDLGGNSLLTAQMLKLYDERYPGLMDITDLFRHTTVAAQVACLKARLHPDEPAADGPPPAARADEGDIDKLLDLLEQGAITVDGSQGLLEETDAR</sequence>
<evidence type="ECO:0000256" key="2">
    <source>
        <dbReference type="ARBA" id="ARBA00022553"/>
    </source>
</evidence>
<dbReference type="PROSITE" id="PS52004">
    <property type="entry name" value="KS3_2"/>
    <property type="match status" value="1"/>
</dbReference>
<dbReference type="PANTHER" id="PTHR43775:SF37">
    <property type="entry name" value="SI:DKEY-61P9.11"/>
    <property type="match status" value="1"/>
</dbReference>
<evidence type="ECO:0000259" key="7">
    <source>
        <dbReference type="PROSITE" id="PS52019"/>
    </source>
</evidence>